<dbReference type="Pfam" id="PF07494">
    <property type="entry name" value="Reg_prop"/>
    <property type="match status" value="1"/>
</dbReference>
<protein>
    <recommendedName>
        <fullName evidence="1">diguanylate cyclase</fullName>
        <ecNumber evidence="1">2.7.7.65</ecNumber>
    </recommendedName>
</protein>
<dbReference type="STRING" id="1035707.SAMN05216552_102061"/>
<dbReference type="InterPro" id="IPR011110">
    <property type="entry name" value="Reg_prop"/>
</dbReference>
<dbReference type="GO" id="GO:0005886">
    <property type="term" value="C:plasma membrane"/>
    <property type="evidence" value="ECO:0007669"/>
    <property type="project" value="TreeGrafter"/>
</dbReference>
<dbReference type="InterPro" id="IPR011123">
    <property type="entry name" value="Y_Y_Y"/>
</dbReference>
<dbReference type="PANTHER" id="PTHR45138">
    <property type="entry name" value="REGULATORY COMPONENTS OF SENSORY TRANSDUCTION SYSTEM"/>
    <property type="match status" value="1"/>
</dbReference>
<dbReference type="InterPro" id="IPR029787">
    <property type="entry name" value="Nucleotide_cyclase"/>
</dbReference>
<dbReference type="PROSITE" id="PS50887">
    <property type="entry name" value="GGDEF"/>
    <property type="match status" value="1"/>
</dbReference>
<evidence type="ECO:0000256" key="1">
    <source>
        <dbReference type="ARBA" id="ARBA00012528"/>
    </source>
</evidence>
<feature type="domain" description="GGDEF" evidence="3">
    <location>
        <begin position="840"/>
        <end position="979"/>
    </location>
</feature>
<accession>A0A1I7KWB2</accession>
<dbReference type="InterPro" id="IPR013783">
    <property type="entry name" value="Ig-like_fold"/>
</dbReference>
<name>A0A1I7KWB2_9BURK</name>
<dbReference type="InterPro" id="IPR015943">
    <property type="entry name" value="WD40/YVTN_repeat-like_dom_sf"/>
</dbReference>
<evidence type="ECO:0000313" key="5">
    <source>
        <dbReference type="Proteomes" id="UP000199391"/>
    </source>
</evidence>
<dbReference type="EMBL" id="FPBO01000020">
    <property type="protein sequence ID" value="SFV01658.1"/>
    <property type="molecule type" value="Genomic_DNA"/>
</dbReference>
<dbReference type="NCBIfam" id="TIGR00254">
    <property type="entry name" value="GGDEF"/>
    <property type="match status" value="1"/>
</dbReference>
<keyword evidence="5" id="KW-1185">Reference proteome</keyword>
<evidence type="ECO:0000313" key="4">
    <source>
        <dbReference type="EMBL" id="SFV01658.1"/>
    </source>
</evidence>
<dbReference type="SUPFAM" id="SSF63829">
    <property type="entry name" value="Calcium-dependent phosphotriesterase"/>
    <property type="match status" value="2"/>
</dbReference>
<dbReference type="InterPro" id="IPR043128">
    <property type="entry name" value="Rev_trsase/Diguanyl_cyclase"/>
</dbReference>
<evidence type="ECO:0000259" key="3">
    <source>
        <dbReference type="PROSITE" id="PS50887"/>
    </source>
</evidence>
<dbReference type="GO" id="GO:1902201">
    <property type="term" value="P:negative regulation of bacterial-type flagellum-dependent cell motility"/>
    <property type="evidence" value="ECO:0007669"/>
    <property type="project" value="TreeGrafter"/>
</dbReference>
<dbReference type="InterPro" id="IPR000160">
    <property type="entry name" value="GGDEF_dom"/>
</dbReference>
<sequence>MDGVVSAVAQDAQGYIWAGGATGVARYDGYHFVRFPLKAHAGDAEVISSVTTIAAGRDGRLWLGLVSVGLVALDPRTGRSVFYRHDPKNPHSLADGSVRAIVSDGADGFWIGTQGAGLDHFDPATGRFAHFRAAHDGLPDDDIAALLLDSRGDLWVGGANGLVRKPRAADRYAPVLSDPRDAARLARQGVSRLREDRRGRLWVGTQSGGLLIVDPASGQATWLVDGEAVSSGPVSAIEEADGNQMWIGRSNGIEIRAADSGAARQWIRHVAGRTGSLASPDVQGIVRDRSGVLFVGMYGGGVQRYVPPLPGIFVHRPALDDPWDGIGIRSILEMRNGEIWLGRALRGISVLDQGLRRAGDIALPGQSGGGGAPAGMVAAMAQGPDGHAWIGADNGLYEFDEGRRFVRRYDVGGKIRRMLADRDGVVWIGTGNGLLRRDPGAATLAPVMLARGGPMRGNVDALAQDPAGRVWAGNVAGIFRIDTATGTAHKLEAAPTPADGHHAVKGMLADAAGLWIDSDGGRYRIDRIDGDQARYTLAFGRTGPGGHAIGANLLRDQAGRIWTHRGVHDPAARRYDELSVADGVDIGTGWFRSYTQLRDGRMLFGGTAGLLQVEPDKYAAWLYRPPVVLTALSVGARPVDLPAAGKITIAPPRRSFRAEFSALDYSFPERNRYRYRLQGYDSGWRETGANLRVASYDNLPPGEYVLQVQGSNRDGAWSDAVASLAVTSLPAWWETWWARLGMLALAGTAVMGVVQWRTLRLRRRKEELELRVAERTAELQEVSAALAVKSQALELASLTDPLTGLHNRRFLSEHIDADVALCVRRHEDRLRRAGAPADDADLIFFLIDIDHFKHVNDQHGHAAGDAVLCQMRYRLQAIFRESDYVIRWGGEEFLVVARGTRRERAAELAERTRAAIADEPFTLPDGGALPKTCSIGYACFPLACKFPRLLDWQAVGELADAALYLVKNSGRNGWYGVTAVETQDVEGLRHLMRQPLAEWEGNGGTIIQRS</sequence>
<dbReference type="SMART" id="SM00267">
    <property type="entry name" value="GGDEF"/>
    <property type="match status" value="1"/>
</dbReference>
<dbReference type="Proteomes" id="UP000199391">
    <property type="component" value="Unassembled WGS sequence"/>
</dbReference>
<dbReference type="Gene3D" id="2.130.10.10">
    <property type="entry name" value="YVTN repeat-like/Quinoprotein amine dehydrogenase"/>
    <property type="match status" value="3"/>
</dbReference>
<dbReference type="InterPro" id="IPR050469">
    <property type="entry name" value="Diguanylate_Cyclase"/>
</dbReference>
<dbReference type="GO" id="GO:0052621">
    <property type="term" value="F:diguanylate cyclase activity"/>
    <property type="evidence" value="ECO:0007669"/>
    <property type="project" value="UniProtKB-EC"/>
</dbReference>
<dbReference type="PANTHER" id="PTHR45138:SF9">
    <property type="entry name" value="DIGUANYLATE CYCLASE DGCM-RELATED"/>
    <property type="match status" value="1"/>
</dbReference>
<dbReference type="Pfam" id="PF07495">
    <property type="entry name" value="Y_Y_Y"/>
    <property type="match status" value="1"/>
</dbReference>
<proteinExistence type="predicted"/>
<gene>
    <name evidence="4" type="ORF">SAMN05216552_102061</name>
</gene>
<dbReference type="AlphaFoldDB" id="A0A1I7KWB2"/>
<evidence type="ECO:0000256" key="2">
    <source>
        <dbReference type="ARBA" id="ARBA00034247"/>
    </source>
</evidence>
<comment type="catalytic activity">
    <reaction evidence="2">
        <text>2 GTP = 3',3'-c-di-GMP + 2 diphosphate</text>
        <dbReference type="Rhea" id="RHEA:24898"/>
        <dbReference type="ChEBI" id="CHEBI:33019"/>
        <dbReference type="ChEBI" id="CHEBI:37565"/>
        <dbReference type="ChEBI" id="CHEBI:58805"/>
        <dbReference type="EC" id="2.7.7.65"/>
    </reaction>
</comment>
<dbReference type="Gene3D" id="2.60.40.10">
    <property type="entry name" value="Immunoglobulins"/>
    <property type="match status" value="1"/>
</dbReference>
<dbReference type="CDD" id="cd01949">
    <property type="entry name" value="GGDEF"/>
    <property type="match status" value="1"/>
</dbReference>
<dbReference type="SUPFAM" id="SSF55073">
    <property type="entry name" value="Nucleotide cyclase"/>
    <property type="match status" value="1"/>
</dbReference>
<dbReference type="Gene3D" id="3.30.70.270">
    <property type="match status" value="1"/>
</dbReference>
<dbReference type="Pfam" id="PF00990">
    <property type="entry name" value="GGDEF"/>
    <property type="match status" value="1"/>
</dbReference>
<dbReference type="EC" id="2.7.7.65" evidence="1"/>
<organism evidence="4 5">
    <name type="scientific">Pseudoduganella namucuonensis</name>
    <dbReference type="NCBI Taxonomy" id="1035707"/>
    <lineage>
        <taxon>Bacteria</taxon>
        <taxon>Pseudomonadati</taxon>
        <taxon>Pseudomonadota</taxon>
        <taxon>Betaproteobacteria</taxon>
        <taxon>Burkholderiales</taxon>
        <taxon>Oxalobacteraceae</taxon>
        <taxon>Telluria group</taxon>
        <taxon>Pseudoduganella</taxon>
    </lineage>
</organism>
<reference evidence="5" key="1">
    <citation type="submission" date="2016-10" db="EMBL/GenBank/DDBJ databases">
        <authorList>
            <person name="Varghese N."/>
            <person name="Submissions S."/>
        </authorList>
    </citation>
    <scope>NUCLEOTIDE SEQUENCE [LARGE SCALE GENOMIC DNA]</scope>
    <source>
        <strain evidence="5">CGMCC 1.11014</strain>
    </source>
</reference>
<dbReference type="GO" id="GO:0043709">
    <property type="term" value="P:cell adhesion involved in single-species biofilm formation"/>
    <property type="evidence" value="ECO:0007669"/>
    <property type="project" value="TreeGrafter"/>
</dbReference>